<feature type="transmembrane region" description="Helical" evidence="15">
    <location>
        <begin position="686"/>
        <end position="710"/>
    </location>
</feature>
<evidence type="ECO:0000256" key="1">
    <source>
        <dbReference type="ARBA" id="ARBA00003926"/>
    </source>
</evidence>
<keyword evidence="3 15" id="KW-0813">Transport</keyword>
<keyword evidence="10" id="KW-0406">Ion transport</keyword>
<dbReference type="Gene3D" id="3.40.50.300">
    <property type="entry name" value="P-loop containing nucleotide triphosphate hydrolases"/>
    <property type="match status" value="1"/>
</dbReference>
<dbReference type="Pfam" id="PF07670">
    <property type="entry name" value="Gate"/>
    <property type="match status" value="2"/>
</dbReference>
<comment type="caution">
    <text evidence="15">Lacks conserved residue(s) required for the propagation of feature annotation.</text>
</comment>
<protein>
    <recommendedName>
        <fullName evidence="13 14">Ferrous iron transport protein B</fullName>
    </recommendedName>
</protein>
<dbReference type="Pfam" id="PF07664">
    <property type="entry name" value="FeoB_C"/>
    <property type="match status" value="1"/>
</dbReference>
<feature type="transmembrane region" description="Helical" evidence="15">
    <location>
        <begin position="449"/>
        <end position="475"/>
    </location>
</feature>
<dbReference type="SUPFAM" id="SSF52540">
    <property type="entry name" value="P-loop containing nucleoside triphosphate hydrolases"/>
    <property type="match status" value="1"/>
</dbReference>
<evidence type="ECO:0000313" key="17">
    <source>
        <dbReference type="EMBL" id="MFF3670011.1"/>
    </source>
</evidence>
<dbReference type="Gene3D" id="1.10.287.1770">
    <property type="match status" value="1"/>
</dbReference>
<evidence type="ECO:0000256" key="12">
    <source>
        <dbReference type="ARBA" id="ARBA00023136"/>
    </source>
</evidence>
<evidence type="ECO:0000256" key="7">
    <source>
        <dbReference type="ARBA" id="ARBA00022741"/>
    </source>
</evidence>
<evidence type="ECO:0000313" key="18">
    <source>
        <dbReference type="Proteomes" id="UP001602013"/>
    </source>
</evidence>
<dbReference type="EMBL" id="JBIASD010000026">
    <property type="protein sequence ID" value="MFF3670011.1"/>
    <property type="molecule type" value="Genomic_DNA"/>
</dbReference>
<keyword evidence="6 15" id="KW-0812">Transmembrane</keyword>
<feature type="transmembrane region" description="Helical" evidence="15">
    <location>
        <begin position="310"/>
        <end position="331"/>
    </location>
</feature>
<feature type="transmembrane region" description="Helical" evidence="15">
    <location>
        <begin position="539"/>
        <end position="559"/>
    </location>
</feature>
<comment type="similarity">
    <text evidence="15">Belongs to the TRAFAC class TrmE-Era-EngA-EngB-Septin-like GTPase superfamily. FeoB GTPase (TC 9.A.8) family.</text>
</comment>
<evidence type="ECO:0000256" key="11">
    <source>
        <dbReference type="ARBA" id="ARBA00023134"/>
    </source>
</evidence>
<evidence type="ECO:0000256" key="4">
    <source>
        <dbReference type="ARBA" id="ARBA00022475"/>
    </source>
</evidence>
<dbReference type="InterPro" id="IPR041069">
    <property type="entry name" value="FeoB_Cyto"/>
</dbReference>
<dbReference type="InterPro" id="IPR030389">
    <property type="entry name" value="G_FEOB_dom"/>
</dbReference>
<evidence type="ECO:0000256" key="14">
    <source>
        <dbReference type="NCBIfam" id="TIGR00437"/>
    </source>
</evidence>
<evidence type="ECO:0000256" key="5">
    <source>
        <dbReference type="ARBA" id="ARBA00022496"/>
    </source>
</evidence>
<accession>A0ABW6SYG9</accession>
<dbReference type="NCBIfam" id="TIGR00437">
    <property type="entry name" value="feoB"/>
    <property type="match status" value="1"/>
</dbReference>
<comment type="function">
    <text evidence="1 15">Probable transporter of a GTP-driven Fe(2+) uptake system.</text>
</comment>
<evidence type="ECO:0000259" key="16">
    <source>
        <dbReference type="PROSITE" id="PS51711"/>
    </source>
</evidence>
<name>A0ABW6SYG9_9ACTN</name>
<dbReference type="Pfam" id="PF02421">
    <property type="entry name" value="FeoB_N"/>
    <property type="match status" value="1"/>
</dbReference>
<keyword evidence="8 15" id="KW-1133">Transmembrane helix</keyword>
<sequence>MNERPLTKTLLTKPCCEDDAPGNVNAGDPRVALVGNPNVGKSTLFNMLTGARQRIGNWPGKTVSVAQGTWRSPHGDITLIDLPGTYSLLPGSPDEALTRDLLVDRGMDGRPDLVVITVDAANLARNLYLLAQVMETGVPLVVALTMVDIAKSRGIRIDAGRLAELVGAPVVPVVPRRGEGVDELGRVIGEALAAPRRPAVPVLGADLEAALESVTAEVPGEAAARYPARWLSIALLAGEPVPGVPEETTAAARALGTALNTDDDLDDPELLIAEQRYAWVHEVIADVVTRNSAGHATWSDRVDRVLTSRWVGPPIFLGVMWAVFVLTTTVAEPLMTGLQGFFDGPVATGAGRLLDAMGAGDAIRGLVMNGLVSGVGQVLSFVPLMAIMFVLLSVLEDSGYLARAAFVVDRLMRLIGLPGRAFLPLIVGFGCNVPALAGTRILSDRRHRLLTGLLIPFVTCSARLTVYVLVATAFFGSAAGTVVFAMYVLSIALVIGMGLLLRGTLFRGMAEEPLVLDLPPYRLPAVRVIGAQTWLKLQAFLKTASGIIVATVTLVWLLSSIPFGGQGSFGRTPIEHSVFGAASHAVAPAFAPAGFGDWHASAALITGFVAKEAVVSTMAQTYSMGEPADGNEPGGLGAALRATIEQTSNGHPIPAVLAFLVFLLAYTPCMTTVAAQRAEIGGRLTLFGIGMQLTLAWLLAVAVFQIGSLFL</sequence>
<dbReference type="InterPro" id="IPR027417">
    <property type="entry name" value="P-loop_NTPase"/>
</dbReference>
<feature type="transmembrane region" description="Helical" evidence="15">
    <location>
        <begin position="481"/>
        <end position="501"/>
    </location>
</feature>
<evidence type="ECO:0000256" key="15">
    <source>
        <dbReference type="RuleBase" id="RU362098"/>
    </source>
</evidence>
<evidence type="ECO:0000256" key="10">
    <source>
        <dbReference type="ARBA" id="ARBA00023065"/>
    </source>
</evidence>
<dbReference type="Pfam" id="PF17910">
    <property type="entry name" value="FeoB_Cyto"/>
    <property type="match status" value="1"/>
</dbReference>
<proteinExistence type="inferred from homology"/>
<reference evidence="17 18" key="1">
    <citation type="submission" date="2024-10" db="EMBL/GenBank/DDBJ databases">
        <title>The Natural Products Discovery Center: Release of the First 8490 Sequenced Strains for Exploring Actinobacteria Biosynthetic Diversity.</title>
        <authorList>
            <person name="Kalkreuter E."/>
            <person name="Kautsar S.A."/>
            <person name="Yang D."/>
            <person name="Bader C.D."/>
            <person name="Teijaro C.N."/>
            <person name="Fluegel L."/>
            <person name="Davis C.M."/>
            <person name="Simpson J.R."/>
            <person name="Lauterbach L."/>
            <person name="Steele A.D."/>
            <person name="Gui C."/>
            <person name="Meng S."/>
            <person name="Li G."/>
            <person name="Viehrig K."/>
            <person name="Ye F."/>
            <person name="Su P."/>
            <person name="Kiefer A.F."/>
            <person name="Nichols A."/>
            <person name="Cepeda A.J."/>
            <person name="Yan W."/>
            <person name="Fan B."/>
            <person name="Jiang Y."/>
            <person name="Adhikari A."/>
            <person name="Zheng C.-J."/>
            <person name="Schuster L."/>
            <person name="Cowan T.M."/>
            <person name="Smanski M.J."/>
            <person name="Chevrette M.G."/>
            <person name="De Carvalho L.P.S."/>
            <person name="Shen B."/>
        </authorList>
    </citation>
    <scope>NUCLEOTIDE SEQUENCE [LARGE SCALE GENOMIC DNA]</scope>
    <source>
        <strain evidence="17 18">NPDC002173</strain>
    </source>
</reference>
<keyword evidence="9 15" id="KW-0408">Iron</keyword>
<dbReference type="PANTHER" id="PTHR43185">
    <property type="entry name" value="FERROUS IRON TRANSPORT PROTEIN B"/>
    <property type="match status" value="1"/>
</dbReference>
<dbReference type="PROSITE" id="PS51711">
    <property type="entry name" value="G_FEOB"/>
    <property type="match status" value="1"/>
</dbReference>
<evidence type="ECO:0000256" key="3">
    <source>
        <dbReference type="ARBA" id="ARBA00022448"/>
    </source>
</evidence>
<dbReference type="Proteomes" id="UP001602013">
    <property type="component" value="Unassembled WGS sequence"/>
</dbReference>
<evidence type="ECO:0000256" key="9">
    <source>
        <dbReference type="ARBA" id="ARBA00023004"/>
    </source>
</evidence>
<feature type="transmembrane region" description="Helical" evidence="15">
    <location>
        <begin position="371"/>
        <end position="395"/>
    </location>
</feature>
<dbReference type="InterPro" id="IPR011640">
    <property type="entry name" value="Fe2_transport_prot_B_C"/>
</dbReference>
<dbReference type="CDD" id="cd01879">
    <property type="entry name" value="FeoB"/>
    <property type="match status" value="1"/>
</dbReference>
<dbReference type="InterPro" id="IPR011642">
    <property type="entry name" value="Gate_dom"/>
</dbReference>
<evidence type="ECO:0000256" key="6">
    <source>
        <dbReference type="ARBA" id="ARBA00022692"/>
    </source>
</evidence>
<gene>
    <name evidence="17" type="primary">feoB</name>
    <name evidence="17" type="ORF">ACFYXI_30940</name>
</gene>
<comment type="subcellular location">
    <subcellularLocation>
        <location evidence="15">Cell inner membrane</location>
        <topology evidence="15">Multi-pass membrane protein</topology>
    </subcellularLocation>
    <subcellularLocation>
        <location evidence="2">Cell membrane</location>
        <topology evidence="2">Multi-pass membrane protein</topology>
    </subcellularLocation>
</comment>
<keyword evidence="4" id="KW-1003">Cell membrane</keyword>
<evidence type="ECO:0000256" key="8">
    <source>
        <dbReference type="ARBA" id="ARBA00022989"/>
    </source>
</evidence>
<dbReference type="PANTHER" id="PTHR43185:SF1">
    <property type="entry name" value="FE(2+) TRANSPORTER FEOB"/>
    <property type="match status" value="1"/>
</dbReference>
<feature type="transmembrane region" description="Helical" evidence="15">
    <location>
        <begin position="653"/>
        <end position="674"/>
    </location>
</feature>
<dbReference type="InterPro" id="IPR050860">
    <property type="entry name" value="FeoB_GTPase"/>
</dbReference>
<dbReference type="RefSeq" id="WP_387416275.1">
    <property type="nucleotide sequence ID" value="NZ_JBIASD010000026.1"/>
</dbReference>
<organism evidence="17 18">
    <name type="scientific">Microtetraspora malaysiensis</name>
    <dbReference type="NCBI Taxonomy" id="161358"/>
    <lineage>
        <taxon>Bacteria</taxon>
        <taxon>Bacillati</taxon>
        <taxon>Actinomycetota</taxon>
        <taxon>Actinomycetes</taxon>
        <taxon>Streptosporangiales</taxon>
        <taxon>Streptosporangiaceae</taxon>
        <taxon>Microtetraspora</taxon>
    </lineage>
</organism>
<keyword evidence="11 15" id="KW-0342">GTP-binding</keyword>
<keyword evidence="5 15" id="KW-0410">Iron transport</keyword>
<comment type="caution">
    <text evidence="17">The sequence shown here is derived from an EMBL/GenBank/DDBJ whole genome shotgun (WGS) entry which is preliminary data.</text>
</comment>
<feature type="domain" description="FeoB-type G" evidence="16">
    <location>
        <begin position="28"/>
        <end position="194"/>
    </location>
</feature>
<keyword evidence="18" id="KW-1185">Reference proteome</keyword>
<keyword evidence="12 15" id="KW-0472">Membrane</keyword>
<evidence type="ECO:0000256" key="2">
    <source>
        <dbReference type="ARBA" id="ARBA00004651"/>
    </source>
</evidence>
<dbReference type="InterPro" id="IPR003373">
    <property type="entry name" value="Fe2_transport_prot-B"/>
</dbReference>
<keyword evidence="7" id="KW-0547">Nucleotide-binding</keyword>
<evidence type="ECO:0000256" key="13">
    <source>
        <dbReference type="ARBA" id="ARBA00031200"/>
    </source>
</evidence>